<protein>
    <submittedName>
        <fullName evidence="2">Uncharacterized protein</fullName>
    </submittedName>
</protein>
<organism evidence="2 3">
    <name type="scientific">Smittium mucronatum</name>
    <dbReference type="NCBI Taxonomy" id="133383"/>
    <lineage>
        <taxon>Eukaryota</taxon>
        <taxon>Fungi</taxon>
        <taxon>Fungi incertae sedis</taxon>
        <taxon>Zoopagomycota</taxon>
        <taxon>Kickxellomycotina</taxon>
        <taxon>Harpellomycetes</taxon>
        <taxon>Harpellales</taxon>
        <taxon>Legeriomycetaceae</taxon>
        <taxon>Smittium</taxon>
    </lineage>
</organism>
<comment type="caution">
    <text evidence="2">The sequence shown here is derived from an EMBL/GenBank/DDBJ whole genome shotgun (WGS) entry which is preliminary data.</text>
</comment>
<keyword evidence="1" id="KW-0812">Transmembrane</keyword>
<gene>
    <name evidence="2" type="ORF">AYI68_g5674</name>
</gene>
<name>A0A1R0GTL7_9FUNG</name>
<evidence type="ECO:0000313" key="2">
    <source>
        <dbReference type="EMBL" id="OLY80233.1"/>
    </source>
</evidence>
<sequence length="92" mass="10102">MANVHTISNYQEAAPNSVVIQGLSPHYTDSAPAENPIISQIKIFFSKIPILTIILCTICFVVFFSSVLTTFFNGPNWGLSLTLNSEKILQGQ</sequence>
<feature type="non-terminal residue" evidence="2">
    <location>
        <position position="92"/>
    </location>
</feature>
<evidence type="ECO:0000313" key="3">
    <source>
        <dbReference type="Proteomes" id="UP000187455"/>
    </source>
</evidence>
<keyword evidence="3" id="KW-1185">Reference proteome</keyword>
<feature type="transmembrane region" description="Helical" evidence="1">
    <location>
        <begin position="48"/>
        <end position="72"/>
    </location>
</feature>
<proteinExistence type="predicted"/>
<keyword evidence="1" id="KW-1133">Transmembrane helix</keyword>
<keyword evidence="1" id="KW-0472">Membrane</keyword>
<reference evidence="2 3" key="1">
    <citation type="journal article" date="2016" name="Mol. Biol. Evol.">
        <title>Genome-Wide Survey of Gut Fungi (Harpellales) Reveals the First Horizontally Transferred Ubiquitin Gene from a Mosquito Host.</title>
        <authorList>
            <person name="Wang Y."/>
            <person name="White M.M."/>
            <person name="Kvist S."/>
            <person name="Moncalvo J.M."/>
        </authorList>
    </citation>
    <scope>NUCLEOTIDE SEQUENCE [LARGE SCALE GENOMIC DNA]</scope>
    <source>
        <strain evidence="2 3">ALG-7-W6</strain>
    </source>
</reference>
<dbReference type="Proteomes" id="UP000187455">
    <property type="component" value="Unassembled WGS sequence"/>
</dbReference>
<dbReference type="AlphaFoldDB" id="A0A1R0GTL7"/>
<accession>A0A1R0GTL7</accession>
<dbReference type="EMBL" id="LSSL01003651">
    <property type="protein sequence ID" value="OLY80233.1"/>
    <property type="molecule type" value="Genomic_DNA"/>
</dbReference>
<evidence type="ECO:0000256" key="1">
    <source>
        <dbReference type="SAM" id="Phobius"/>
    </source>
</evidence>